<evidence type="ECO:0000259" key="9">
    <source>
        <dbReference type="Pfam" id="PF13231"/>
    </source>
</evidence>
<feature type="transmembrane region" description="Helical" evidence="8">
    <location>
        <begin position="59"/>
        <end position="78"/>
    </location>
</feature>
<proteinExistence type="predicted"/>
<feature type="transmembrane region" description="Helical" evidence="8">
    <location>
        <begin position="318"/>
        <end position="345"/>
    </location>
</feature>
<feature type="transmembrane region" description="Helical" evidence="8">
    <location>
        <begin position="351"/>
        <end position="371"/>
    </location>
</feature>
<keyword evidence="7 8" id="KW-0472">Membrane</keyword>
<dbReference type="InterPro" id="IPR038731">
    <property type="entry name" value="RgtA/B/C-like"/>
</dbReference>
<feature type="transmembrane region" description="Helical" evidence="8">
    <location>
        <begin position="293"/>
        <end position="311"/>
    </location>
</feature>
<dbReference type="EMBL" id="JAMLJM010000003">
    <property type="protein sequence ID" value="MCL9808949.1"/>
    <property type="molecule type" value="Genomic_DNA"/>
</dbReference>
<accession>A0ABT0TPF0</accession>
<sequence>MILRDFTPDNELRYLSIADEALKNNHLFAFTNHGQVYADKPPLYLWIVMLGKSMLGTHNVFFLSFFSIIPAFIIIYIMDKWIGKHLSKTTRIAAAVMLMTSVFFLGGMIVLRMDMLMCMFITLALFTFYKMYEGAEGKHHQWLLGFYIFMSVFTKGPIGIIIPLLSIVAFLMVQKEIRTFSKYFGWRVLATLLICFSFWFLMVWIEGGNGYLNNLLFNQTVNRAVDSFKHKEPFYYYIVTIWYSIGPWSLLFITTIIMGIQKKYIITDLERFLLTVISVSFIFLSIISSKIPIYMLPAYPFIAYLAVLILSKIKWKKWIAISIATPVIIILLAVPVALFLGINYLNSVQVLWIYAITAAIVLIVSGLATLYHIYNKKNIIQASIFFAGGLLVTILIIGLATPFLNNRIGYGELCNKGKELSEGKDNPLYCTFKLRRAENIDVYLNTDVKEISLEDIVSSKYKGAILFTSEKKIKNNQILYDYLKTKKQEAVGNNLVIQL</sequence>
<dbReference type="RefSeq" id="WP_250592349.1">
    <property type="nucleotide sequence ID" value="NZ_JAMLJM010000003.1"/>
</dbReference>
<feature type="domain" description="Glycosyltransferase RgtA/B/C/D-like" evidence="9">
    <location>
        <begin position="39"/>
        <end position="197"/>
    </location>
</feature>
<keyword evidence="11" id="KW-1185">Reference proteome</keyword>
<keyword evidence="3 10" id="KW-0328">Glycosyltransferase</keyword>
<keyword evidence="5 8" id="KW-0812">Transmembrane</keyword>
<feature type="transmembrane region" description="Helical" evidence="8">
    <location>
        <begin position="383"/>
        <end position="404"/>
    </location>
</feature>
<evidence type="ECO:0000256" key="3">
    <source>
        <dbReference type="ARBA" id="ARBA00022676"/>
    </source>
</evidence>
<gene>
    <name evidence="10" type="ORF">NAT50_06200</name>
</gene>
<dbReference type="Proteomes" id="UP001317191">
    <property type="component" value="Unassembled WGS sequence"/>
</dbReference>
<name>A0ABT0TPF0_9FLAO</name>
<comment type="caution">
    <text evidence="10">The sequence shown here is derived from an EMBL/GenBank/DDBJ whole genome shotgun (WGS) entry which is preliminary data.</text>
</comment>
<evidence type="ECO:0000313" key="10">
    <source>
        <dbReference type="EMBL" id="MCL9808949.1"/>
    </source>
</evidence>
<evidence type="ECO:0000256" key="1">
    <source>
        <dbReference type="ARBA" id="ARBA00004651"/>
    </source>
</evidence>
<evidence type="ECO:0000256" key="2">
    <source>
        <dbReference type="ARBA" id="ARBA00022475"/>
    </source>
</evidence>
<organism evidence="10 11">
    <name type="scientific">Flavobacterium luminosum</name>
    <dbReference type="NCBI Taxonomy" id="2949086"/>
    <lineage>
        <taxon>Bacteria</taxon>
        <taxon>Pseudomonadati</taxon>
        <taxon>Bacteroidota</taxon>
        <taxon>Flavobacteriia</taxon>
        <taxon>Flavobacteriales</taxon>
        <taxon>Flavobacteriaceae</taxon>
        <taxon>Flavobacterium</taxon>
    </lineage>
</organism>
<feature type="transmembrane region" description="Helical" evidence="8">
    <location>
        <begin position="234"/>
        <end position="257"/>
    </location>
</feature>
<dbReference type="Pfam" id="PF13231">
    <property type="entry name" value="PMT_2"/>
    <property type="match status" value="1"/>
</dbReference>
<evidence type="ECO:0000313" key="11">
    <source>
        <dbReference type="Proteomes" id="UP001317191"/>
    </source>
</evidence>
<keyword evidence="2" id="KW-1003">Cell membrane</keyword>
<feature type="transmembrane region" description="Helical" evidence="8">
    <location>
        <begin position="269"/>
        <end position="287"/>
    </location>
</feature>
<feature type="transmembrane region" description="Helical" evidence="8">
    <location>
        <begin position="144"/>
        <end position="172"/>
    </location>
</feature>
<evidence type="ECO:0000256" key="5">
    <source>
        <dbReference type="ARBA" id="ARBA00022692"/>
    </source>
</evidence>
<protein>
    <submittedName>
        <fullName evidence="10">Glycosyltransferase family 39 protein</fullName>
        <ecNumber evidence="10">2.4.-.-</ecNumber>
    </submittedName>
</protein>
<dbReference type="GO" id="GO:0016757">
    <property type="term" value="F:glycosyltransferase activity"/>
    <property type="evidence" value="ECO:0007669"/>
    <property type="project" value="UniProtKB-KW"/>
</dbReference>
<comment type="subcellular location">
    <subcellularLocation>
        <location evidence="1">Cell membrane</location>
        <topology evidence="1">Multi-pass membrane protein</topology>
    </subcellularLocation>
</comment>
<reference evidence="10 11" key="1">
    <citation type="submission" date="2022-05" db="EMBL/GenBank/DDBJ databases">
        <title>Flavobacterium sp., isolated from activated sludge.</title>
        <authorList>
            <person name="Ran Q."/>
        </authorList>
    </citation>
    <scope>NUCLEOTIDE SEQUENCE [LARGE SCALE GENOMIC DNA]</scope>
    <source>
        <strain evidence="10 11">HXWNR70</strain>
    </source>
</reference>
<feature type="transmembrane region" description="Helical" evidence="8">
    <location>
        <begin position="116"/>
        <end position="132"/>
    </location>
</feature>
<evidence type="ECO:0000256" key="8">
    <source>
        <dbReference type="SAM" id="Phobius"/>
    </source>
</evidence>
<keyword evidence="6 8" id="KW-1133">Transmembrane helix</keyword>
<dbReference type="PANTHER" id="PTHR33908">
    <property type="entry name" value="MANNOSYLTRANSFERASE YKCB-RELATED"/>
    <property type="match status" value="1"/>
</dbReference>
<keyword evidence="4 10" id="KW-0808">Transferase</keyword>
<evidence type="ECO:0000256" key="7">
    <source>
        <dbReference type="ARBA" id="ARBA00023136"/>
    </source>
</evidence>
<dbReference type="InterPro" id="IPR050297">
    <property type="entry name" value="LipidA_mod_glycosyltrf_83"/>
</dbReference>
<dbReference type="PANTHER" id="PTHR33908:SF3">
    <property type="entry name" value="UNDECAPRENYL PHOSPHATE-ALPHA-4-AMINO-4-DEOXY-L-ARABINOSE ARABINOSYL TRANSFERASE"/>
    <property type="match status" value="1"/>
</dbReference>
<dbReference type="EC" id="2.4.-.-" evidence="10"/>
<feature type="transmembrane region" description="Helical" evidence="8">
    <location>
        <begin position="184"/>
        <end position="205"/>
    </location>
</feature>
<evidence type="ECO:0000256" key="4">
    <source>
        <dbReference type="ARBA" id="ARBA00022679"/>
    </source>
</evidence>
<feature type="transmembrane region" description="Helical" evidence="8">
    <location>
        <begin position="90"/>
        <end position="111"/>
    </location>
</feature>
<evidence type="ECO:0000256" key="6">
    <source>
        <dbReference type="ARBA" id="ARBA00022989"/>
    </source>
</evidence>